<dbReference type="GO" id="GO:0006457">
    <property type="term" value="P:protein folding"/>
    <property type="evidence" value="ECO:0007669"/>
    <property type="project" value="InterPro"/>
</dbReference>
<dbReference type="PROSITE" id="PS00804">
    <property type="entry name" value="CALRETICULIN_2"/>
    <property type="match status" value="1"/>
</dbReference>
<dbReference type="EMBL" id="DS027054">
    <property type="protein sequence ID" value="EAW10710.1"/>
    <property type="molecule type" value="Genomic_DNA"/>
</dbReference>
<dbReference type="InterPro" id="IPR013320">
    <property type="entry name" value="ConA-like_dom_sf"/>
</dbReference>
<dbReference type="Pfam" id="PF00262">
    <property type="entry name" value="Calreticulin"/>
    <property type="match status" value="1"/>
</dbReference>
<accession>A1CIK5</accession>
<evidence type="ECO:0000256" key="8">
    <source>
        <dbReference type="PIRSR" id="PIRSR601580-3"/>
    </source>
</evidence>
<dbReference type="Proteomes" id="UP000006701">
    <property type="component" value="Unassembled WGS sequence"/>
</dbReference>
<comment type="similarity">
    <text evidence="2 9">Belongs to the calreticulin family.</text>
</comment>
<dbReference type="eggNOG" id="KOG0675">
    <property type="taxonomic scope" value="Eukaryota"/>
</dbReference>
<keyword evidence="9" id="KW-0732">Signal</keyword>
<dbReference type="InterPro" id="IPR009033">
    <property type="entry name" value="Calreticulin/calnexin_P_dom_sf"/>
</dbReference>
<feature type="disulfide bond" evidence="8">
    <location>
        <begin position="141"/>
        <end position="175"/>
    </location>
</feature>
<dbReference type="PANTHER" id="PTHR11073:SF1">
    <property type="entry name" value="CALNEXIN 14D-RELATED"/>
    <property type="match status" value="1"/>
</dbReference>
<dbReference type="Gene3D" id="2.60.120.200">
    <property type="match status" value="1"/>
</dbReference>
<dbReference type="HOGENOM" id="CLU_018224_1_2_1"/>
<gene>
    <name evidence="11" type="ORF">ACLA_051820</name>
</gene>
<dbReference type="PROSITE" id="PS00805">
    <property type="entry name" value="CALRETICULIN_REPEAT"/>
    <property type="match status" value="1"/>
</dbReference>
<keyword evidence="6" id="KW-0472">Membrane</keyword>
<dbReference type="FunFam" id="2.60.120.200:FF:000011">
    <property type="entry name" value="Probable calnexin"/>
    <property type="match status" value="1"/>
</dbReference>
<dbReference type="SUPFAM" id="SSF49899">
    <property type="entry name" value="Concanavalin A-like lectins/glucanases"/>
    <property type="match status" value="2"/>
</dbReference>
<comment type="subcellular location">
    <subcellularLocation>
        <location evidence="1">Endoplasmic reticulum membrane</location>
        <topology evidence="1">Single-pass type I membrane protein</topology>
    </subcellularLocation>
</comment>
<dbReference type="GO" id="GO:0036503">
    <property type="term" value="P:ERAD pathway"/>
    <property type="evidence" value="ECO:0007669"/>
    <property type="project" value="TreeGrafter"/>
</dbReference>
<dbReference type="GO" id="GO:0005509">
    <property type="term" value="F:calcium ion binding"/>
    <property type="evidence" value="ECO:0007669"/>
    <property type="project" value="InterPro"/>
</dbReference>
<dbReference type="PROSITE" id="PS00803">
    <property type="entry name" value="CALRETICULIN_1"/>
    <property type="match status" value="1"/>
</dbReference>
<evidence type="ECO:0000256" key="10">
    <source>
        <dbReference type="SAM" id="MobiDB-lite"/>
    </source>
</evidence>
<dbReference type="GO" id="GO:0051082">
    <property type="term" value="F:unfolded protein binding"/>
    <property type="evidence" value="ECO:0007669"/>
    <property type="project" value="InterPro"/>
</dbReference>
<evidence type="ECO:0000256" key="6">
    <source>
        <dbReference type="ARBA" id="ARBA00023136"/>
    </source>
</evidence>
<keyword evidence="12" id="KW-1185">Reference proteome</keyword>
<organism evidence="11 12">
    <name type="scientific">Aspergillus clavatus (strain ATCC 1007 / CBS 513.65 / DSM 816 / NCTC 3887 / NRRL 1 / QM 1276 / 107)</name>
    <dbReference type="NCBI Taxonomy" id="344612"/>
    <lineage>
        <taxon>Eukaryota</taxon>
        <taxon>Fungi</taxon>
        <taxon>Dikarya</taxon>
        <taxon>Ascomycota</taxon>
        <taxon>Pezizomycotina</taxon>
        <taxon>Eurotiomycetes</taxon>
        <taxon>Eurotiomycetidae</taxon>
        <taxon>Eurotiales</taxon>
        <taxon>Aspergillaceae</taxon>
        <taxon>Aspergillus</taxon>
        <taxon>Aspergillus subgen. Fumigati</taxon>
    </lineage>
</organism>
<keyword evidence="4 9" id="KW-0256">Endoplasmic reticulum</keyword>
<feature type="compositionally biased region" description="Basic and acidic residues" evidence="10">
    <location>
        <begin position="528"/>
        <end position="541"/>
    </location>
</feature>
<dbReference type="Gene3D" id="2.10.250.10">
    <property type="entry name" value="Calreticulin/calnexin, P domain"/>
    <property type="match status" value="1"/>
</dbReference>
<dbReference type="PRINTS" id="PR00626">
    <property type="entry name" value="CALRETICULIN"/>
</dbReference>
<dbReference type="RefSeq" id="XP_001272136.1">
    <property type="nucleotide sequence ID" value="XM_001272135.1"/>
</dbReference>
<keyword evidence="8" id="KW-1015">Disulfide bond</keyword>
<dbReference type="GeneID" id="4703677"/>
<evidence type="ECO:0000256" key="1">
    <source>
        <dbReference type="ARBA" id="ARBA00004115"/>
    </source>
</evidence>
<dbReference type="InterPro" id="IPR001580">
    <property type="entry name" value="Calret/calnex"/>
</dbReference>
<evidence type="ECO:0000256" key="4">
    <source>
        <dbReference type="ARBA" id="ARBA00022824"/>
    </source>
</evidence>
<keyword evidence="3" id="KW-0812">Transmembrane</keyword>
<feature type="chain" id="PRO_5005120942" evidence="9">
    <location>
        <begin position="24"/>
        <end position="565"/>
    </location>
</feature>
<evidence type="ECO:0000313" key="11">
    <source>
        <dbReference type="EMBL" id="EAW10710.1"/>
    </source>
</evidence>
<feature type="signal peptide" evidence="9">
    <location>
        <begin position="1"/>
        <end position="23"/>
    </location>
</feature>
<dbReference type="OMA" id="SGCGKWE"/>
<feature type="compositionally biased region" description="Acidic residues" evidence="10">
    <location>
        <begin position="315"/>
        <end position="326"/>
    </location>
</feature>
<keyword evidence="7 9" id="KW-0143">Chaperone</keyword>
<name>A1CIK5_ASPCL</name>
<evidence type="ECO:0000313" key="12">
    <source>
        <dbReference type="Proteomes" id="UP000006701"/>
    </source>
</evidence>
<dbReference type="FunFam" id="2.10.250.10:FF:000001">
    <property type="entry name" value="Calnexin homolog"/>
    <property type="match status" value="1"/>
</dbReference>
<evidence type="ECO:0000256" key="3">
    <source>
        <dbReference type="ARBA" id="ARBA00022692"/>
    </source>
</evidence>
<evidence type="ECO:0000256" key="5">
    <source>
        <dbReference type="ARBA" id="ARBA00022989"/>
    </source>
</evidence>
<dbReference type="VEuPathDB" id="FungiDB:ACLA_051820"/>
<proteinExistence type="inferred from homology"/>
<evidence type="ECO:0000256" key="9">
    <source>
        <dbReference type="RuleBase" id="RU362126"/>
    </source>
</evidence>
<evidence type="ECO:0000256" key="2">
    <source>
        <dbReference type="ARBA" id="ARBA00010983"/>
    </source>
</evidence>
<keyword evidence="5" id="KW-1133">Transmembrane helix</keyword>
<dbReference type="GO" id="GO:0005789">
    <property type="term" value="C:endoplasmic reticulum membrane"/>
    <property type="evidence" value="ECO:0007669"/>
    <property type="project" value="UniProtKB-SubCell"/>
</dbReference>
<protein>
    <submittedName>
        <fullName evidence="11">Calnexin</fullName>
    </submittedName>
</protein>
<dbReference type="PANTHER" id="PTHR11073">
    <property type="entry name" value="CALRETICULIN AND CALNEXIN"/>
    <property type="match status" value="1"/>
</dbReference>
<dbReference type="KEGG" id="act:ACLA_051820"/>
<dbReference type="OrthoDB" id="1938156at2759"/>
<dbReference type="STRING" id="344612.A1CIK5"/>
<feature type="compositionally biased region" description="Acidic residues" evidence="10">
    <location>
        <begin position="294"/>
        <end position="305"/>
    </location>
</feature>
<evidence type="ECO:0000256" key="7">
    <source>
        <dbReference type="ARBA" id="ARBA00023186"/>
    </source>
</evidence>
<dbReference type="SUPFAM" id="SSF63887">
    <property type="entry name" value="P-domain of calnexin/calreticulin"/>
    <property type="match status" value="1"/>
</dbReference>
<dbReference type="AlphaFoldDB" id="A1CIK5"/>
<sequence length="565" mass="61926">MRFNAAITSALVSSATLMGQAHAEETEKQADATSLVEKPTFTPTTLKAPFLEQFTGDWDSRWTPSHAKKEDSKSEEDWAYIGEWSVEEPTVLNGMVGDKGLVVKNVAAHHAISAKFPNVIDNKGKTLVVQYEVKPQNSLVCGGAYMKILQENKKLHAEEFSNTTPYVIMFGPDKCGATNKVHFIFRHKNPKTGEYEEKHLTAPPAARTSTLTSVYTLVVKPDQSFQILIDGEAVKNGTLLADFNPPVNPDKEIDDPKDKKPADWVDEIKIADPEASKPEDWDEEAPFEIVDEEATIPEDWLEDEPSSVPDPEAEKPEDWDDEEDGDWVPPTVPNPKCNDVSGCGPWTPPMKKNPAYKGKWFAPMIDNPAYKGEWAPRKIANPTYFEDKTPSNFEPMGAVGFEIWTMQNDILFDNIYIGHSVEDAEKLRKETFDLKHPVEVALEEASRPKPEEKAVTPSVSFKEDPVTYVREKVDHFVGLAKQDPINAVKQVPEVAGGLGALLLTMILVIVGAVGASSPAPAASAAAKKGKEAATVAKEKASEAVSSAADTAKGGATKRNTRSSAQ</sequence>
<reference evidence="11 12" key="1">
    <citation type="journal article" date="2008" name="PLoS Genet.">
        <title>Genomic islands in the pathogenic filamentous fungus Aspergillus fumigatus.</title>
        <authorList>
            <person name="Fedorova N.D."/>
            <person name="Khaldi N."/>
            <person name="Joardar V.S."/>
            <person name="Maiti R."/>
            <person name="Amedeo P."/>
            <person name="Anderson M.J."/>
            <person name="Crabtree J."/>
            <person name="Silva J.C."/>
            <person name="Badger J.H."/>
            <person name="Albarraq A."/>
            <person name="Angiuoli S."/>
            <person name="Bussey H."/>
            <person name="Bowyer P."/>
            <person name="Cotty P.J."/>
            <person name="Dyer P.S."/>
            <person name="Egan A."/>
            <person name="Galens K."/>
            <person name="Fraser-Liggett C.M."/>
            <person name="Haas B.J."/>
            <person name="Inman J.M."/>
            <person name="Kent R."/>
            <person name="Lemieux S."/>
            <person name="Malavazi I."/>
            <person name="Orvis J."/>
            <person name="Roemer T."/>
            <person name="Ronning C.M."/>
            <person name="Sundaram J.P."/>
            <person name="Sutton G."/>
            <person name="Turner G."/>
            <person name="Venter J.C."/>
            <person name="White O.R."/>
            <person name="Whitty B.R."/>
            <person name="Youngman P."/>
            <person name="Wolfe K.H."/>
            <person name="Goldman G.H."/>
            <person name="Wortman J.R."/>
            <person name="Jiang B."/>
            <person name="Denning D.W."/>
            <person name="Nierman W.C."/>
        </authorList>
    </citation>
    <scope>NUCLEOTIDE SEQUENCE [LARGE SCALE GENOMIC DNA]</scope>
    <source>
        <strain evidence="12">ATCC 1007 / CBS 513.65 / DSM 816 / NCTC 3887 / NRRL 1</strain>
    </source>
</reference>
<dbReference type="InterPro" id="IPR018124">
    <property type="entry name" value="Calret/calnex_CS"/>
</dbReference>
<feature type="region of interest" description="Disordered" evidence="10">
    <location>
        <begin position="522"/>
        <end position="565"/>
    </location>
</feature>
<feature type="region of interest" description="Disordered" evidence="10">
    <location>
        <begin position="294"/>
        <end position="336"/>
    </location>
</feature>